<dbReference type="GO" id="GO:0004672">
    <property type="term" value="F:protein kinase activity"/>
    <property type="evidence" value="ECO:0007669"/>
    <property type="project" value="InterPro"/>
</dbReference>
<proteinExistence type="predicted"/>
<dbReference type="Pfam" id="PF07714">
    <property type="entry name" value="PK_Tyr_Ser-Thr"/>
    <property type="match status" value="1"/>
</dbReference>
<gene>
    <name evidence="2" type="ORF">FWILDA_LOCUS8025</name>
</gene>
<dbReference type="InterPro" id="IPR001245">
    <property type="entry name" value="Ser-Thr/Tyr_kinase_cat_dom"/>
</dbReference>
<dbReference type="GO" id="GO:0005524">
    <property type="term" value="F:ATP binding"/>
    <property type="evidence" value="ECO:0007669"/>
    <property type="project" value="InterPro"/>
</dbReference>
<dbReference type="Proteomes" id="UP001153678">
    <property type="component" value="Unassembled WGS sequence"/>
</dbReference>
<dbReference type="InterPro" id="IPR000719">
    <property type="entry name" value="Prot_kinase_dom"/>
</dbReference>
<dbReference type="GO" id="GO:0007165">
    <property type="term" value="P:signal transduction"/>
    <property type="evidence" value="ECO:0007669"/>
    <property type="project" value="TreeGrafter"/>
</dbReference>
<evidence type="ECO:0000259" key="1">
    <source>
        <dbReference type="PROSITE" id="PS50011"/>
    </source>
</evidence>
<dbReference type="InterPro" id="IPR050167">
    <property type="entry name" value="Ser_Thr_protein_kinase"/>
</dbReference>
<dbReference type="GO" id="GO:0005737">
    <property type="term" value="C:cytoplasm"/>
    <property type="evidence" value="ECO:0007669"/>
    <property type="project" value="TreeGrafter"/>
</dbReference>
<dbReference type="PANTHER" id="PTHR23257">
    <property type="entry name" value="SERINE-THREONINE PROTEIN KINASE"/>
    <property type="match status" value="1"/>
</dbReference>
<dbReference type="Gene3D" id="1.10.510.10">
    <property type="entry name" value="Transferase(Phosphotransferase) domain 1"/>
    <property type="match status" value="1"/>
</dbReference>
<evidence type="ECO:0000313" key="2">
    <source>
        <dbReference type="EMBL" id="CAI2177312.1"/>
    </source>
</evidence>
<dbReference type="SUPFAM" id="SSF56112">
    <property type="entry name" value="Protein kinase-like (PK-like)"/>
    <property type="match status" value="1"/>
</dbReference>
<evidence type="ECO:0000313" key="3">
    <source>
        <dbReference type="Proteomes" id="UP001153678"/>
    </source>
</evidence>
<organism evidence="2 3">
    <name type="scientific">Funneliformis geosporum</name>
    <dbReference type="NCBI Taxonomy" id="1117311"/>
    <lineage>
        <taxon>Eukaryota</taxon>
        <taxon>Fungi</taxon>
        <taxon>Fungi incertae sedis</taxon>
        <taxon>Mucoromycota</taxon>
        <taxon>Glomeromycotina</taxon>
        <taxon>Glomeromycetes</taxon>
        <taxon>Glomerales</taxon>
        <taxon>Glomeraceae</taxon>
        <taxon>Funneliformis</taxon>
    </lineage>
</organism>
<sequence length="110" mass="12584">MSAIICDLGLSKSATDLADNGNEIEIYGVIPYVAPEIFNGNRYTEASDVYSFGMIMWEFMTGRRPFWDRVHDTELIIEIYDGQRPPITSAPEGYIKLMQECWDSNPNKRP</sequence>
<dbReference type="PROSITE" id="PS50011">
    <property type="entry name" value="PROTEIN_KINASE_DOM"/>
    <property type="match status" value="1"/>
</dbReference>
<dbReference type="InterPro" id="IPR011009">
    <property type="entry name" value="Kinase-like_dom_sf"/>
</dbReference>
<accession>A0A9W4SPZ2</accession>
<dbReference type="AlphaFoldDB" id="A0A9W4SPZ2"/>
<comment type="caution">
    <text evidence="2">The sequence shown here is derived from an EMBL/GenBank/DDBJ whole genome shotgun (WGS) entry which is preliminary data.</text>
</comment>
<dbReference type="EMBL" id="CAMKVN010001654">
    <property type="protein sequence ID" value="CAI2177312.1"/>
    <property type="molecule type" value="Genomic_DNA"/>
</dbReference>
<name>A0A9W4SPZ2_9GLOM</name>
<keyword evidence="3" id="KW-1185">Reference proteome</keyword>
<feature type="domain" description="Protein kinase" evidence="1">
    <location>
        <begin position="1"/>
        <end position="110"/>
    </location>
</feature>
<reference evidence="2" key="1">
    <citation type="submission" date="2022-08" db="EMBL/GenBank/DDBJ databases">
        <authorList>
            <person name="Kallberg Y."/>
            <person name="Tangrot J."/>
            <person name="Rosling A."/>
        </authorList>
    </citation>
    <scope>NUCLEOTIDE SEQUENCE</scope>
    <source>
        <strain evidence="2">Wild A</strain>
    </source>
</reference>
<dbReference type="OrthoDB" id="544350at2759"/>
<feature type="non-terminal residue" evidence="2">
    <location>
        <position position="110"/>
    </location>
</feature>
<protein>
    <submittedName>
        <fullName evidence="2">6777_t:CDS:1</fullName>
    </submittedName>
</protein>